<comment type="subcellular location">
    <subcellularLocation>
        <location evidence="1">Nucleus</location>
    </subcellularLocation>
</comment>
<evidence type="ECO:0000256" key="2">
    <source>
        <dbReference type="ARBA" id="ARBA00022723"/>
    </source>
</evidence>
<keyword evidence="2" id="KW-0479">Metal-binding</keyword>
<feature type="domain" description="Zn(2)-C6 fungal-type" evidence="9">
    <location>
        <begin position="34"/>
        <end position="66"/>
    </location>
</feature>
<evidence type="ECO:0000256" key="1">
    <source>
        <dbReference type="ARBA" id="ARBA00004123"/>
    </source>
</evidence>
<keyword evidence="3" id="KW-0862">Zinc</keyword>
<dbReference type="SUPFAM" id="SSF57701">
    <property type="entry name" value="Zn2/Cys6 DNA-binding domain"/>
    <property type="match status" value="1"/>
</dbReference>
<dbReference type="PANTHER" id="PTHR31313:SF78">
    <property type="entry name" value="TRANSCRIPTION FACTOR DOMAIN-CONTAINING PROTEIN"/>
    <property type="match status" value="1"/>
</dbReference>
<evidence type="ECO:0000313" key="11">
    <source>
        <dbReference type="Proteomes" id="UP000076761"/>
    </source>
</evidence>
<proteinExistence type="predicted"/>
<dbReference type="SMART" id="SM00066">
    <property type="entry name" value="GAL4"/>
    <property type="match status" value="1"/>
</dbReference>
<evidence type="ECO:0000256" key="6">
    <source>
        <dbReference type="ARBA" id="ARBA00023163"/>
    </source>
</evidence>
<dbReference type="InterPro" id="IPR001138">
    <property type="entry name" value="Zn2Cys6_DnaBD"/>
</dbReference>
<dbReference type="CDD" id="cd00067">
    <property type="entry name" value="GAL4"/>
    <property type="match status" value="1"/>
</dbReference>
<feature type="region of interest" description="Disordered" evidence="8">
    <location>
        <begin position="1"/>
        <end position="33"/>
    </location>
</feature>
<protein>
    <recommendedName>
        <fullName evidence="9">Zn(2)-C6 fungal-type domain-containing protein</fullName>
    </recommendedName>
</protein>
<dbReference type="Pfam" id="PF00172">
    <property type="entry name" value="Zn_clus"/>
    <property type="match status" value="1"/>
</dbReference>
<dbReference type="InterPro" id="IPR051615">
    <property type="entry name" value="Transcr_Regulatory_Elem"/>
</dbReference>
<dbReference type="EMBL" id="KV425553">
    <property type="protein sequence ID" value="KZT29825.1"/>
    <property type="molecule type" value="Genomic_DNA"/>
</dbReference>
<dbReference type="GO" id="GO:0008270">
    <property type="term" value="F:zinc ion binding"/>
    <property type="evidence" value="ECO:0007669"/>
    <property type="project" value="InterPro"/>
</dbReference>
<reference evidence="10 11" key="1">
    <citation type="journal article" date="2016" name="Mol. Biol. Evol.">
        <title>Comparative Genomics of Early-Diverging Mushroom-Forming Fungi Provides Insights into the Origins of Lignocellulose Decay Capabilities.</title>
        <authorList>
            <person name="Nagy L.G."/>
            <person name="Riley R."/>
            <person name="Tritt A."/>
            <person name="Adam C."/>
            <person name="Daum C."/>
            <person name="Floudas D."/>
            <person name="Sun H."/>
            <person name="Yadav J.S."/>
            <person name="Pangilinan J."/>
            <person name="Larsson K.H."/>
            <person name="Matsuura K."/>
            <person name="Barry K."/>
            <person name="Labutti K."/>
            <person name="Kuo R."/>
            <person name="Ohm R.A."/>
            <person name="Bhattacharya S.S."/>
            <person name="Shirouzu T."/>
            <person name="Yoshinaga Y."/>
            <person name="Martin F.M."/>
            <person name="Grigoriev I.V."/>
            <person name="Hibbett D.S."/>
        </authorList>
    </citation>
    <scope>NUCLEOTIDE SEQUENCE [LARGE SCALE GENOMIC DNA]</scope>
    <source>
        <strain evidence="10 11">HHB14362 ss-1</strain>
    </source>
</reference>
<evidence type="ECO:0000256" key="3">
    <source>
        <dbReference type="ARBA" id="ARBA00022833"/>
    </source>
</evidence>
<accession>A0A165VKY1</accession>
<evidence type="ECO:0000256" key="5">
    <source>
        <dbReference type="ARBA" id="ARBA00023125"/>
    </source>
</evidence>
<keyword evidence="5" id="KW-0238">DNA-binding</keyword>
<dbReference type="PANTHER" id="PTHR31313">
    <property type="entry name" value="TY1 ENHANCER ACTIVATOR"/>
    <property type="match status" value="1"/>
</dbReference>
<evidence type="ECO:0000256" key="8">
    <source>
        <dbReference type="SAM" id="MobiDB-lite"/>
    </source>
</evidence>
<dbReference type="Gene3D" id="4.10.240.10">
    <property type="entry name" value="Zn(2)-C6 fungal-type DNA-binding domain"/>
    <property type="match status" value="1"/>
</dbReference>
<feature type="compositionally biased region" description="Acidic residues" evidence="8">
    <location>
        <begin position="246"/>
        <end position="255"/>
    </location>
</feature>
<keyword evidence="6" id="KW-0804">Transcription</keyword>
<feature type="compositionally biased region" description="Low complexity" evidence="8">
    <location>
        <begin position="14"/>
        <end position="25"/>
    </location>
</feature>
<name>A0A165VKY1_9AGAM</name>
<evidence type="ECO:0000256" key="7">
    <source>
        <dbReference type="ARBA" id="ARBA00023242"/>
    </source>
</evidence>
<keyword evidence="7" id="KW-0539">Nucleus</keyword>
<dbReference type="GO" id="GO:0000981">
    <property type="term" value="F:DNA-binding transcription factor activity, RNA polymerase II-specific"/>
    <property type="evidence" value="ECO:0007669"/>
    <property type="project" value="InterPro"/>
</dbReference>
<dbReference type="STRING" id="1314782.A0A165VKY1"/>
<evidence type="ECO:0000259" key="9">
    <source>
        <dbReference type="PROSITE" id="PS50048"/>
    </source>
</evidence>
<dbReference type="Proteomes" id="UP000076761">
    <property type="component" value="Unassembled WGS sequence"/>
</dbReference>
<dbReference type="PROSITE" id="PS00463">
    <property type="entry name" value="ZN2_CY6_FUNGAL_1"/>
    <property type="match status" value="1"/>
</dbReference>
<evidence type="ECO:0000256" key="4">
    <source>
        <dbReference type="ARBA" id="ARBA00023015"/>
    </source>
</evidence>
<feature type="region of interest" description="Disordered" evidence="8">
    <location>
        <begin position="235"/>
        <end position="255"/>
    </location>
</feature>
<evidence type="ECO:0000313" key="10">
    <source>
        <dbReference type="EMBL" id="KZT29825.1"/>
    </source>
</evidence>
<dbReference type="AlphaFoldDB" id="A0A165VKY1"/>
<dbReference type="InterPro" id="IPR036864">
    <property type="entry name" value="Zn2-C6_fun-type_DNA-bd_sf"/>
</dbReference>
<keyword evidence="4" id="KW-0805">Transcription regulation</keyword>
<dbReference type="PROSITE" id="PS50048">
    <property type="entry name" value="ZN2_CY6_FUNGAL_2"/>
    <property type="match status" value="1"/>
</dbReference>
<gene>
    <name evidence="10" type="ORF">NEOLEDRAFT_1127694</name>
</gene>
<sequence length="255" mass="28108">MSFNVFHVGPPPVQEQSSSSQPSSPEAKKRTHRACDQCRRSRVKCVQLGEQLPCQTCSEGGIVCTISGPRFRTGPPKGYIRALEQRWYQTEAILAVLLSSPNPLAQAVITVLRRDAVAGEVLDRITNGPFGIMGRATLPQESSMQDIVAYATRGHVTQDAKQSRSSREDMSSQTQAMSFGELIQWQDGLSLGFTSSPASLSPYTVYVPRQPANYAQQSTVTTHNPEHEQTFSLSELDMSDMYTTEDQSEDEISES</sequence>
<dbReference type="OrthoDB" id="2123952at2759"/>
<dbReference type="GO" id="GO:0005634">
    <property type="term" value="C:nucleus"/>
    <property type="evidence" value="ECO:0007669"/>
    <property type="project" value="UniProtKB-SubCell"/>
</dbReference>
<dbReference type="GO" id="GO:0003677">
    <property type="term" value="F:DNA binding"/>
    <property type="evidence" value="ECO:0007669"/>
    <property type="project" value="UniProtKB-KW"/>
</dbReference>
<keyword evidence="11" id="KW-1185">Reference proteome</keyword>
<dbReference type="InParanoid" id="A0A165VKY1"/>
<organism evidence="10 11">
    <name type="scientific">Neolentinus lepideus HHB14362 ss-1</name>
    <dbReference type="NCBI Taxonomy" id="1314782"/>
    <lineage>
        <taxon>Eukaryota</taxon>
        <taxon>Fungi</taxon>
        <taxon>Dikarya</taxon>
        <taxon>Basidiomycota</taxon>
        <taxon>Agaricomycotina</taxon>
        <taxon>Agaricomycetes</taxon>
        <taxon>Gloeophyllales</taxon>
        <taxon>Gloeophyllaceae</taxon>
        <taxon>Neolentinus</taxon>
    </lineage>
</organism>